<keyword evidence="2" id="KW-1185">Reference proteome</keyword>
<dbReference type="STRING" id="1927124.BST13_31995"/>
<sequence length="59" mass="6405">MRIRLLSLVRNMSRAKQHPLIGDVPHCQLPSTAERSGGYHADMPLGSANSWIVHGCAAP</sequence>
<accession>A0A1X0A8C1</accession>
<protein>
    <submittedName>
        <fullName evidence="1">Uncharacterized protein</fullName>
    </submittedName>
</protein>
<name>A0A1X0A8C1_9MYCO</name>
<organism evidence="1 2">
    <name type="scientific">Mycobacterium aquaticum</name>
    <dbReference type="NCBI Taxonomy" id="1927124"/>
    <lineage>
        <taxon>Bacteria</taxon>
        <taxon>Bacillati</taxon>
        <taxon>Actinomycetota</taxon>
        <taxon>Actinomycetes</taxon>
        <taxon>Mycobacteriales</taxon>
        <taxon>Mycobacteriaceae</taxon>
        <taxon>Mycobacterium</taxon>
    </lineage>
</organism>
<dbReference type="AlphaFoldDB" id="A0A1X0A8C1"/>
<reference evidence="1 2" key="1">
    <citation type="submission" date="2017-02" db="EMBL/GenBank/DDBJ databases">
        <title>The new phylogeny of genus Mycobacterium.</title>
        <authorList>
            <person name="Tortoli E."/>
            <person name="Trovato A."/>
            <person name="Cirillo D.M."/>
        </authorList>
    </citation>
    <scope>NUCLEOTIDE SEQUENCE [LARGE SCALE GENOMIC DNA]</scope>
    <source>
        <strain evidence="1 2">RW6</strain>
    </source>
</reference>
<comment type="caution">
    <text evidence="1">The sequence shown here is derived from an EMBL/GenBank/DDBJ whole genome shotgun (WGS) entry which is preliminary data.</text>
</comment>
<evidence type="ECO:0000313" key="2">
    <source>
        <dbReference type="Proteomes" id="UP000192448"/>
    </source>
</evidence>
<proteinExistence type="predicted"/>
<dbReference type="EMBL" id="MVHF01000050">
    <property type="protein sequence ID" value="ORA26283.1"/>
    <property type="molecule type" value="Genomic_DNA"/>
</dbReference>
<gene>
    <name evidence="1" type="ORF">BST13_31995</name>
</gene>
<dbReference type="Proteomes" id="UP000192448">
    <property type="component" value="Unassembled WGS sequence"/>
</dbReference>
<evidence type="ECO:0000313" key="1">
    <source>
        <dbReference type="EMBL" id="ORA26283.1"/>
    </source>
</evidence>